<dbReference type="PROSITE" id="PS51318">
    <property type="entry name" value="TAT"/>
    <property type="match status" value="1"/>
</dbReference>
<protein>
    <submittedName>
        <fullName evidence="2">Multicopper oxidase MmcO</fullName>
    </submittedName>
</protein>
<dbReference type="CDD" id="cd13896">
    <property type="entry name" value="CuRO_3_CopA"/>
    <property type="match status" value="1"/>
</dbReference>
<dbReference type="InterPro" id="IPR033138">
    <property type="entry name" value="Cu_oxidase_CS"/>
</dbReference>
<reference evidence="2 3" key="1">
    <citation type="journal article" date="2019" name="Emerg. Microbes Infect.">
        <title>Comprehensive subspecies identification of 175 nontuberculous mycobacteria species based on 7547 genomic profiles.</title>
        <authorList>
            <person name="Matsumoto Y."/>
            <person name="Kinjo T."/>
            <person name="Motooka D."/>
            <person name="Nabeya D."/>
            <person name="Jung N."/>
            <person name="Uechi K."/>
            <person name="Horii T."/>
            <person name="Iida T."/>
            <person name="Fujita J."/>
            <person name="Nakamura S."/>
        </authorList>
    </citation>
    <scope>NUCLEOTIDE SEQUENCE [LARGE SCALE GENOMIC DNA]</scope>
    <source>
        <strain evidence="2 3">JCM 14233</strain>
    </source>
</reference>
<dbReference type="KEGG" id="mshj:MSHI_40780"/>
<dbReference type="Pfam" id="PF00394">
    <property type="entry name" value="Cu-oxidase"/>
    <property type="match status" value="1"/>
</dbReference>
<dbReference type="InterPro" id="IPR006311">
    <property type="entry name" value="TAT_signal"/>
</dbReference>
<accession>A0A7I7MWA0</accession>
<dbReference type="InterPro" id="IPR034279">
    <property type="entry name" value="CuRO_3_CopA"/>
</dbReference>
<feature type="region of interest" description="Disordered" evidence="1">
    <location>
        <begin position="213"/>
        <end position="269"/>
    </location>
</feature>
<organism evidence="2 3">
    <name type="scientific">Mycobacterium shinjukuense</name>
    <dbReference type="NCBI Taxonomy" id="398694"/>
    <lineage>
        <taxon>Bacteria</taxon>
        <taxon>Bacillati</taxon>
        <taxon>Actinomycetota</taxon>
        <taxon>Actinomycetes</taxon>
        <taxon>Mycobacteriales</taxon>
        <taxon>Mycobacteriaceae</taxon>
        <taxon>Mycobacterium</taxon>
    </lineage>
</organism>
<dbReference type="Pfam" id="PF07731">
    <property type="entry name" value="Cu-oxidase_2"/>
    <property type="match status" value="1"/>
</dbReference>
<dbReference type="InterPro" id="IPR011706">
    <property type="entry name" value="Cu-oxidase_C"/>
</dbReference>
<dbReference type="Proteomes" id="UP000467236">
    <property type="component" value="Chromosome"/>
</dbReference>
<dbReference type="Gene3D" id="2.60.40.420">
    <property type="entry name" value="Cupredoxins - blue copper proteins"/>
    <property type="match status" value="3"/>
</dbReference>
<gene>
    <name evidence="2" type="primary">mmcO</name>
    <name evidence="2" type="ORF">MSHI_40780</name>
</gene>
<proteinExistence type="predicted"/>
<dbReference type="RefSeq" id="WP_083050071.1">
    <property type="nucleotide sequence ID" value="NZ_AP022575.1"/>
</dbReference>
<sequence length="545" mass="57598">MPAVPTSGSPSNTMRLNRRGFILAGIAGGVALASCSQSKSPPSGAAAMAAAIAAAEAARPHSGRTVTANLTPQQATIDLGGPLATTLAYGHSIPGPLIRATIGDELVVTVTNRLDHPTSVHWHGIALRNDMDGAMPATPNIEAGQAFTYRFSVPEPGTYWAHPHTGLDADTGLYLPVIVDDPNEPVRYDAEWIVILDDWTDGVGKSPQQLYDELTNPNKPGTETLPPPTTTPEATTTRTAPTTTTTTTTTGATTTAPETTPTTGMPGMPEGEVGRSDLLGGDAGDIAYPYYLINGRIPVAASSFSAKPRQRIRIRIINAASDTAFRIALAGHSMTVTHTDGYPVIPTRVDALLVGMAERYDVIVTAADGVFPLVAVAEGKNALARALLSTGAGRPPDPQFRPAELTKLVGTVGMFTAATTANLGRPEPNLDLPVVLGGTMAKYDWTINGEPYSKTTPLHVRPGQRPTLTFANATMMFHPIHLHGHTFQLIKSDGTLGARKDTVIVLPKQKLSAVLVANNPGTWVMHCHNTYHLAAGMMTRLDYTL</sequence>
<dbReference type="OrthoDB" id="345021at2"/>
<dbReference type="InterPro" id="IPR001117">
    <property type="entry name" value="Cu-oxidase_2nd"/>
</dbReference>
<dbReference type="InterPro" id="IPR011707">
    <property type="entry name" value="Cu-oxidase-like_N"/>
</dbReference>
<dbReference type="AlphaFoldDB" id="A0A7I7MWA0"/>
<dbReference type="PROSITE" id="PS00080">
    <property type="entry name" value="MULTICOPPER_OXIDASE2"/>
    <property type="match status" value="1"/>
</dbReference>
<evidence type="ECO:0000313" key="2">
    <source>
        <dbReference type="EMBL" id="BBX76172.1"/>
    </source>
</evidence>
<keyword evidence="3" id="KW-1185">Reference proteome</keyword>
<dbReference type="InterPro" id="IPR008972">
    <property type="entry name" value="Cupredoxin"/>
</dbReference>
<evidence type="ECO:0000256" key="1">
    <source>
        <dbReference type="SAM" id="MobiDB-lite"/>
    </source>
</evidence>
<dbReference type="EMBL" id="AP022575">
    <property type="protein sequence ID" value="BBX76172.1"/>
    <property type="molecule type" value="Genomic_DNA"/>
</dbReference>
<dbReference type="PANTHER" id="PTHR11709">
    <property type="entry name" value="MULTI-COPPER OXIDASE"/>
    <property type="match status" value="1"/>
</dbReference>
<dbReference type="GO" id="GO:0005507">
    <property type="term" value="F:copper ion binding"/>
    <property type="evidence" value="ECO:0007669"/>
    <property type="project" value="InterPro"/>
</dbReference>
<dbReference type="CDD" id="cd13870">
    <property type="entry name" value="CuRO_2_CopA_like_1"/>
    <property type="match status" value="1"/>
</dbReference>
<name>A0A7I7MWA0_9MYCO</name>
<dbReference type="PROSITE" id="PS00079">
    <property type="entry name" value="MULTICOPPER_OXIDASE1"/>
    <property type="match status" value="1"/>
</dbReference>
<dbReference type="Pfam" id="PF07732">
    <property type="entry name" value="Cu-oxidase_3"/>
    <property type="match status" value="1"/>
</dbReference>
<dbReference type="SUPFAM" id="SSF49503">
    <property type="entry name" value="Cupredoxins"/>
    <property type="match status" value="3"/>
</dbReference>
<evidence type="ECO:0000313" key="3">
    <source>
        <dbReference type="Proteomes" id="UP000467236"/>
    </source>
</evidence>
<dbReference type="InterPro" id="IPR045087">
    <property type="entry name" value="Cu-oxidase_fam"/>
</dbReference>
<feature type="compositionally biased region" description="Low complexity" evidence="1">
    <location>
        <begin position="231"/>
        <end position="269"/>
    </location>
</feature>
<dbReference type="InterPro" id="IPR002355">
    <property type="entry name" value="Cu_oxidase_Cu_BS"/>
</dbReference>
<dbReference type="PANTHER" id="PTHR11709:SF394">
    <property type="entry name" value="FI03373P-RELATED"/>
    <property type="match status" value="1"/>
</dbReference>
<dbReference type="GO" id="GO:0016491">
    <property type="term" value="F:oxidoreductase activity"/>
    <property type="evidence" value="ECO:0007669"/>
    <property type="project" value="InterPro"/>
</dbReference>